<name>A0A381SI53_9ZZZZ</name>
<sequence length="94" mass="10733">MIFKFIKNQLTRGADSEAASRDRAVEYEGCTIIPAPRKTANGWTTEGDIEREVDGEVRSEHFIRAETHTDPEQAISHTITKAKRIVDEYRARRS</sequence>
<dbReference type="EMBL" id="UINC01003063">
    <property type="protein sequence ID" value="SVA03011.1"/>
    <property type="molecule type" value="Genomic_DNA"/>
</dbReference>
<organism evidence="1">
    <name type="scientific">marine metagenome</name>
    <dbReference type="NCBI Taxonomy" id="408172"/>
    <lineage>
        <taxon>unclassified sequences</taxon>
        <taxon>metagenomes</taxon>
        <taxon>ecological metagenomes</taxon>
    </lineage>
</organism>
<protein>
    <submittedName>
        <fullName evidence="1">Uncharacterized protein</fullName>
    </submittedName>
</protein>
<dbReference type="InterPro" id="IPR018772">
    <property type="entry name" value="Transcription_activator_HlyU"/>
</dbReference>
<proteinExistence type="predicted"/>
<dbReference type="Pfam" id="PF10115">
    <property type="entry name" value="HlyU"/>
    <property type="match status" value="1"/>
</dbReference>
<dbReference type="AlphaFoldDB" id="A0A381SI53"/>
<reference evidence="1" key="1">
    <citation type="submission" date="2018-05" db="EMBL/GenBank/DDBJ databases">
        <authorList>
            <person name="Lanie J.A."/>
            <person name="Ng W.-L."/>
            <person name="Kazmierczak K.M."/>
            <person name="Andrzejewski T.M."/>
            <person name="Davidsen T.M."/>
            <person name="Wayne K.J."/>
            <person name="Tettelin H."/>
            <person name="Glass J.I."/>
            <person name="Rusch D."/>
            <person name="Podicherti R."/>
            <person name="Tsui H.-C.T."/>
            <person name="Winkler M.E."/>
        </authorList>
    </citation>
    <scope>NUCLEOTIDE SEQUENCE</scope>
</reference>
<evidence type="ECO:0000313" key="1">
    <source>
        <dbReference type="EMBL" id="SVA03011.1"/>
    </source>
</evidence>
<gene>
    <name evidence="1" type="ORF">METZ01_LOCUS55865</name>
</gene>
<accession>A0A381SI53</accession>